<evidence type="ECO:0000259" key="1">
    <source>
        <dbReference type="Pfam" id="PF04326"/>
    </source>
</evidence>
<proteinExistence type="predicted"/>
<organism evidence="2 3">
    <name type="scientific">Flavihumibacter stibioxidans</name>
    <dbReference type="NCBI Taxonomy" id="1834163"/>
    <lineage>
        <taxon>Bacteria</taxon>
        <taxon>Pseudomonadati</taxon>
        <taxon>Bacteroidota</taxon>
        <taxon>Chitinophagia</taxon>
        <taxon>Chitinophagales</taxon>
        <taxon>Chitinophagaceae</taxon>
        <taxon>Flavihumibacter</taxon>
    </lineage>
</organism>
<dbReference type="Proteomes" id="UP000765802">
    <property type="component" value="Unassembled WGS sequence"/>
</dbReference>
<accession>A0ABR7M715</accession>
<sequence length="334" mass="39006">MNFIFELDKRNYIKRRESFDLEYKQSFQGGDNLIKYAKSLVGMANNKGGQIIFGIQDSPHTPIGISTKKWIEIDPRKIDRIIREYFSQEIEWSQQILEFDGKEFGQLAVFESENKPIICSKNKDNLLREGAIYYRYRAETKEIEFAELKNLLDKEKEKEKLMWMQHIQKIAQIGPNNVSLFDTYKGEISVGNGKILLDKSIVDKLNFIQKGKFVESEEEGLPTLRLVGDIEGLVDPSIVVESDKLYPLLAKDIKDRLNLNPHDLQCIIWKLEIKGDKRYHTEIRLGEKSNPIHKYSEALVPVINRLLKKGDFLRNCKSDYSKFQKEQQKLKKKK</sequence>
<dbReference type="InterPro" id="IPR007421">
    <property type="entry name" value="Schlafen_AlbA_2_dom"/>
</dbReference>
<dbReference type="Pfam" id="PF04326">
    <property type="entry name" value="SLFN_AlbA_2"/>
    <property type="match status" value="1"/>
</dbReference>
<comment type="caution">
    <text evidence="2">The sequence shown here is derived from an EMBL/GenBank/DDBJ whole genome shotgun (WGS) entry which is preliminary data.</text>
</comment>
<evidence type="ECO:0000313" key="2">
    <source>
        <dbReference type="EMBL" id="MBC6490706.1"/>
    </source>
</evidence>
<dbReference type="RefSeq" id="WP_187256068.1">
    <property type="nucleotide sequence ID" value="NZ_JBHULF010000018.1"/>
</dbReference>
<keyword evidence="3" id="KW-1185">Reference proteome</keyword>
<dbReference type="EMBL" id="MBUA01000009">
    <property type="protein sequence ID" value="MBC6490706.1"/>
    <property type="molecule type" value="Genomic_DNA"/>
</dbReference>
<name>A0ABR7M715_9BACT</name>
<dbReference type="InterPro" id="IPR038461">
    <property type="entry name" value="Schlafen_AlbA_2_dom_sf"/>
</dbReference>
<dbReference type="Gene3D" id="3.30.950.30">
    <property type="entry name" value="Schlafen, AAA domain"/>
    <property type="match status" value="1"/>
</dbReference>
<evidence type="ECO:0000313" key="3">
    <source>
        <dbReference type="Proteomes" id="UP000765802"/>
    </source>
</evidence>
<gene>
    <name evidence="2" type="ORF">BC349_19740</name>
</gene>
<dbReference type="PANTHER" id="PTHR30595">
    <property type="entry name" value="GLPR-RELATED TRANSCRIPTIONAL REPRESSOR"/>
    <property type="match status" value="1"/>
</dbReference>
<reference evidence="2 3" key="1">
    <citation type="submission" date="2016-07" db="EMBL/GenBank/DDBJ databases">
        <title>Genome analysis of Flavihumibacter stibioxidans YS-17.</title>
        <authorList>
            <person name="Shi K."/>
            <person name="Han Y."/>
            <person name="Wang G."/>
        </authorList>
    </citation>
    <scope>NUCLEOTIDE SEQUENCE [LARGE SCALE GENOMIC DNA]</scope>
    <source>
        <strain evidence="2 3">YS-17</strain>
    </source>
</reference>
<dbReference type="PANTHER" id="PTHR30595:SF6">
    <property type="entry name" value="SCHLAFEN ALBA-2 DOMAIN-CONTAINING PROTEIN"/>
    <property type="match status" value="1"/>
</dbReference>
<protein>
    <recommendedName>
        <fullName evidence="1">Schlafen AlbA-2 domain-containing protein</fullName>
    </recommendedName>
</protein>
<feature type="domain" description="Schlafen AlbA-2" evidence="1">
    <location>
        <begin position="17"/>
        <end position="143"/>
    </location>
</feature>